<dbReference type="InterPro" id="IPR036179">
    <property type="entry name" value="Ig-like_dom_sf"/>
</dbReference>
<dbReference type="InterPro" id="IPR013783">
    <property type="entry name" value="Ig-like_fold"/>
</dbReference>
<evidence type="ECO:0000256" key="3">
    <source>
        <dbReference type="SAM" id="SignalP"/>
    </source>
</evidence>
<reference evidence="5" key="2">
    <citation type="submission" date="2019-02" db="EMBL/GenBank/DDBJ databases">
        <title>Opniocepnalus argus Var Kimnra genome.</title>
        <authorList>
            <person name="Zhou C."/>
            <person name="Xiao S."/>
        </authorList>
    </citation>
    <scope>NUCLEOTIDE SEQUENCE [LARGE SCALE GENOMIC DNA]</scope>
</reference>
<evidence type="ECO:0008006" key="6">
    <source>
        <dbReference type="Google" id="ProtNLM"/>
    </source>
</evidence>
<name>A0A6G1Q6A5_CHAAH</name>
<keyword evidence="3" id="KW-0732">Signal</keyword>
<feature type="chain" id="PRO_5026244792" description="Ig-like domain-containing protein" evidence="3">
    <location>
        <begin position="18"/>
        <end position="184"/>
    </location>
</feature>
<reference evidence="4 5" key="1">
    <citation type="submission" date="2019-02" db="EMBL/GenBank/DDBJ databases">
        <title>Opniocepnalus argus genome.</title>
        <authorList>
            <person name="Zhou C."/>
            <person name="Xiao S."/>
        </authorList>
    </citation>
    <scope>NUCLEOTIDE SEQUENCE [LARGE SCALE GENOMIC DNA]</scope>
    <source>
        <strain evidence="4">OARG1902GOOAL</strain>
        <tissue evidence="4">Muscle</tissue>
    </source>
</reference>
<protein>
    <recommendedName>
        <fullName evidence="6">Ig-like domain-containing protein</fullName>
    </recommendedName>
</protein>
<proteinExistence type="predicted"/>
<evidence type="ECO:0000313" key="5">
    <source>
        <dbReference type="Proteomes" id="UP000503349"/>
    </source>
</evidence>
<accession>A0A6G1Q6A5</accession>
<evidence type="ECO:0000256" key="1">
    <source>
        <dbReference type="SAM" id="MobiDB-lite"/>
    </source>
</evidence>
<evidence type="ECO:0000313" key="4">
    <source>
        <dbReference type="EMBL" id="KAF3698151.1"/>
    </source>
</evidence>
<keyword evidence="2" id="KW-0472">Membrane</keyword>
<feature type="transmembrane region" description="Helical" evidence="2">
    <location>
        <begin position="120"/>
        <end position="144"/>
    </location>
</feature>
<dbReference type="AlphaFoldDB" id="A0A6G1Q6A5"/>
<evidence type="ECO:0000256" key="2">
    <source>
        <dbReference type="SAM" id="Phobius"/>
    </source>
</evidence>
<organism evidence="4 5">
    <name type="scientific">Channa argus</name>
    <name type="common">Northern snakehead</name>
    <name type="synonym">Ophicephalus argus</name>
    <dbReference type="NCBI Taxonomy" id="215402"/>
    <lineage>
        <taxon>Eukaryota</taxon>
        <taxon>Metazoa</taxon>
        <taxon>Chordata</taxon>
        <taxon>Craniata</taxon>
        <taxon>Vertebrata</taxon>
        <taxon>Euteleostomi</taxon>
        <taxon>Actinopterygii</taxon>
        <taxon>Neopterygii</taxon>
        <taxon>Teleostei</taxon>
        <taxon>Neoteleostei</taxon>
        <taxon>Acanthomorphata</taxon>
        <taxon>Anabantaria</taxon>
        <taxon>Anabantiformes</taxon>
        <taxon>Channoidei</taxon>
        <taxon>Channidae</taxon>
        <taxon>Channa</taxon>
    </lineage>
</organism>
<dbReference type="Gene3D" id="2.60.40.10">
    <property type="entry name" value="Immunoglobulins"/>
    <property type="match status" value="1"/>
</dbReference>
<feature type="signal peptide" evidence="3">
    <location>
        <begin position="1"/>
        <end position="17"/>
    </location>
</feature>
<gene>
    <name evidence="4" type="ORF">EXN66_Car013832</name>
</gene>
<sequence length="184" mass="20271">MNVLLLLTCMHVHLSYPQNAVYLQVDPNRLQFFEYDSIVLSCKGLGEATGWRVRRKFKGVNTICASSWEISTGPCTIKNAFGADGGEYWCEAKRGKRSSVVNITITALDKENHPFYNCSLWGFVVLRTVGTILLAALGLVVGLVPFRKPVGMSTSPSCHPTSSPQTCEEHQSPETQLVTESSET</sequence>
<feature type="compositionally biased region" description="Low complexity" evidence="1">
    <location>
        <begin position="154"/>
        <end position="166"/>
    </location>
</feature>
<dbReference type="EMBL" id="CM015724">
    <property type="protein sequence ID" value="KAF3698151.1"/>
    <property type="molecule type" value="Genomic_DNA"/>
</dbReference>
<feature type="compositionally biased region" description="Polar residues" evidence="1">
    <location>
        <begin position="173"/>
        <end position="184"/>
    </location>
</feature>
<dbReference type="SUPFAM" id="SSF48726">
    <property type="entry name" value="Immunoglobulin"/>
    <property type="match status" value="1"/>
</dbReference>
<keyword evidence="2" id="KW-1133">Transmembrane helix</keyword>
<feature type="region of interest" description="Disordered" evidence="1">
    <location>
        <begin position="154"/>
        <end position="184"/>
    </location>
</feature>
<keyword evidence="2" id="KW-0812">Transmembrane</keyword>
<keyword evidence="5" id="KW-1185">Reference proteome</keyword>
<dbReference type="Proteomes" id="UP000503349">
    <property type="component" value="Chromosome 13"/>
</dbReference>